<dbReference type="HOGENOM" id="CLU_2408048_0_0_9"/>
<sequence>MLEHTDGINCKYTKNYGFKKLEAYFESSSRSSAMKLESYIKKMTRAKKLKIIENPNALVEMFLNDKGERIRVGSMSVDIINNEVYELKKGID</sequence>
<name>B6FXI8_PEPHT</name>
<feature type="domain" description="GIY-YIG" evidence="2">
    <location>
        <begin position="1"/>
        <end position="50"/>
    </location>
</feature>
<organism evidence="3 4">
    <name type="scientific">Peptacetobacter hiranonis (strain DSM 13275 / JCM 10541 / KCTC 15199 / TO-931)</name>
    <name type="common">Clostridium hiranonis</name>
    <dbReference type="NCBI Taxonomy" id="500633"/>
    <lineage>
        <taxon>Bacteria</taxon>
        <taxon>Bacillati</taxon>
        <taxon>Bacillota</taxon>
        <taxon>Clostridia</taxon>
        <taxon>Peptostreptococcales</taxon>
        <taxon>Peptostreptococcaceae</taxon>
        <taxon>Peptacetobacter</taxon>
    </lineage>
</organism>
<dbReference type="PANTHER" id="PTHR34477">
    <property type="entry name" value="UPF0213 PROTEIN YHBQ"/>
    <property type="match status" value="1"/>
</dbReference>
<dbReference type="InterPro" id="IPR035901">
    <property type="entry name" value="GIY-YIG_endonuc_sf"/>
</dbReference>
<dbReference type="eggNOG" id="COG2827">
    <property type="taxonomic scope" value="Bacteria"/>
</dbReference>
<keyword evidence="4" id="KW-1185">Reference proteome</keyword>
<evidence type="ECO:0000256" key="1">
    <source>
        <dbReference type="ARBA" id="ARBA00007435"/>
    </source>
</evidence>
<dbReference type="EMBL" id="ABWP01000022">
    <property type="protein sequence ID" value="EEA85773.1"/>
    <property type="molecule type" value="Genomic_DNA"/>
</dbReference>
<reference evidence="3 4" key="1">
    <citation type="submission" date="2008-09" db="EMBL/GenBank/DDBJ databases">
        <authorList>
            <person name="Fulton L."/>
            <person name="Clifton S."/>
            <person name="Fulton B."/>
            <person name="Xu J."/>
            <person name="Minx P."/>
            <person name="Pepin K.H."/>
            <person name="Johnson M."/>
            <person name="Thiruvilangam P."/>
            <person name="Bhonagiri V."/>
            <person name="Nash W.E."/>
            <person name="Mardis E.R."/>
            <person name="Wilson R.K."/>
        </authorList>
    </citation>
    <scope>NUCLEOTIDE SEQUENCE [LARGE SCALE GENOMIC DNA]</scope>
    <source>
        <strain evidence="3 4">DSM 13275</strain>
    </source>
</reference>
<dbReference type="InterPro" id="IPR050190">
    <property type="entry name" value="UPF0213_domain"/>
</dbReference>
<dbReference type="STRING" id="500633.CLOHIR_00587"/>
<accession>B6FXI8</accession>
<dbReference type="PROSITE" id="PS50164">
    <property type="entry name" value="GIY_YIG"/>
    <property type="match status" value="1"/>
</dbReference>
<reference evidence="3 4" key="2">
    <citation type="submission" date="2008-10" db="EMBL/GenBank/DDBJ databases">
        <title>Draft genome sequence of Clostridium hiranonis (DSM 13275).</title>
        <authorList>
            <person name="Sudarsanam P."/>
            <person name="Ley R."/>
            <person name="Guruge J."/>
            <person name="Turnbaugh P.J."/>
            <person name="Mahowald M."/>
            <person name="Liep D."/>
            <person name="Gordon J."/>
        </authorList>
    </citation>
    <scope>NUCLEOTIDE SEQUENCE [LARGE SCALE GENOMIC DNA]</scope>
    <source>
        <strain evidence="3 4">DSM 13275</strain>
    </source>
</reference>
<evidence type="ECO:0000313" key="4">
    <source>
        <dbReference type="Proteomes" id="UP000003178"/>
    </source>
</evidence>
<dbReference type="Proteomes" id="UP000003178">
    <property type="component" value="Unassembled WGS sequence"/>
</dbReference>
<evidence type="ECO:0000313" key="3">
    <source>
        <dbReference type="EMBL" id="EEA85773.1"/>
    </source>
</evidence>
<comment type="similarity">
    <text evidence="1">Belongs to the UPF0213 family.</text>
</comment>
<gene>
    <name evidence="3" type="ORF">CLOHIR_00587</name>
</gene>
<protein>
    <recommendedName>
        <fullName evidence="2">GIY-YIG domain-containing protein</fullName>
    </recommendedName>
</protein>
<dbReference type="PANTHER" id="PTHR34477:SF1">
    <property type="entry name" value="UPF0213 PROTEIN YHBQ"/>
    <property type="match status" value="1"/>
</dbReference>
<dbReference type="Gene3D" id="3.40.1440.10">
    <property type="entry name" value="GIY-YIG endonuclease"/>
    <property type="match status" value="1"/>
</dbReference>
<proteinExistence type="inferred from homology"/>
<dbReference type="AlphaFoldDB" id="B6FXI8"/>
<comment type="caution">
    <text evidence="3">The sequence shown here is derived from an EMBL/GenBank/DDBJ whole genome shotgun (WGS) entry which is preliminary data.</text>
</comment>
<evidence type="ECO:0000259" key="2">
    <source>
        <dbReference type="PROSITE" id="PS50164"/>
    </source>
</evidence>
<dbReference type="InterPro" id="IPR000305">
    <property type="entry name" value="GIY-YIG_endonuc"/>
</dbReference>